<dbReference type="AlphaFoldDB" id="A0A3G6MYC0"/>
<organism evidence="2 3">
    <name type="scientific">Chryseobacterium indoltheticum</name>
    <dbReference type="NCBI Taxonomy" id="254"/>
    <lineage>
        <taxon>Bacteria</taxon>
        <taxon>Pseudomonadati</taxon>
        <taxon>Bacteroidota</taxon>
        <taxon>Flavobacteriia</taxon>
        <taxon>Flavobacteriales</taxon>
        <taxon>Weeksellaceae</taxon>
        <taxon>Chryseobacterium group</taxon>
        <taxon>Chryseobacterium</taxon>
    </lineage>
</organism>
<evidence type="ECO:0008006" key="4">
    <source>
        <dbReference type="Google" id="ProtNLM"/>
    </source>
</evidence>
<keyword evidence="1" id="KW-0175">Coiled coil</keyword>
<dbReference type="EMBL" id="CP033928">
    <property type="protein sequence ID" value="AZA60524.1"/>
    <property type="molecule type" value="Genomic_DNA"/>
</dbReference>
<gene>
    <name evidence="2" type="ORF">EG340_05485</name>
</gene>
<evidence type="ECO:0000256" key="1">
    <source>
        <dbReference type="SAM" id="Coils"/>
    </source>
</evidence>
<name>A0A3G6MYC0_9FLAO</name>
<dbReference type="RefSeq" id="WP_123885509.1">
    <property type="nucleotide sequence ID" value="NZ_CP033928.1"/>
</dbReference>
<dbReference type="Proteomes" id="UP000269076">
    <property type="component" value="Chromosome"/>
</dbReference>
<dbReference type="InterPro" id="IPR027417">
    <property type="entry name" value="P-loop_NTPase"/>
</dbReference>
<accession>A0A3G6MYC0</accession>
<evidence type="ECO:0000313" key="2">
    <source>
        <dbReference type="EMBL" id="AZA60524.1"/>
    </source>
</evidence>
<proteinExistence type="predicted"/>
<protein>
    <recommendedName>
        <fullName evidence="4">Rad50/SbcC-type AAA domain-containing protein</fullName>
    </recommendedName>
</protein>
<dbReference type="Gene3D" id="3.40.50.300">
    <property type="entry name" value="P-loop containing nucleotide triphosphate hydrolases"/>
    <property type="match status" value="1"/>
</dbReference>
<feature type="coiled-coil region" evidence="1">
    <location>
        <begin position="226"/>
        <end position="260"/>
    </location>
</feature>
<reference evidence="2 3" key="1">
    <citation type="submission" date="2018-11" db="EMBL/GenBank/DDBJ databases">
        <title>Proposal to divide the Flavobacteriaceae and reorganize its genera based on Amino Acid Identity values calculated from whole genome sequences.</title>
        <authorList>
            <person name="Nicholson A.C."/>
            <person name="Gulvik C.A."/>
            <person name="Whitney A.M."/>
            <person name="Humrighouse B.W."/>
            <person name="Bell M."/>
            <person name="Holmes B."/>
            <person name="Steigerwalt A."/>
            <person name="Villarma A."/>
            <person name="Sheth M."/>
            <person name="Batra D."/>
            <person name="Pryor J."/>
            <person name="Bernardet J.-F."/>
            <person name="Hugo C."/>
            <person name="Kampfer P."/>
            <person name="Newman J."/>
            <person name="Mcquiston J.R."/>
        </authorList>
    </citation>
    <scope>NUCLEOTIDE SEQUENCE [LARGE SCALE GENOMIC DNA]</scope>
    <source>
        <strain evidence="2 3">G0211</strain>
    </source>
</reference>
<evidence type="ECO:0000313" key="3">
    <source>
        <dbReference type="Proteomes" id="UP000269076"/>
    </source>
</evidence>
<sequence length="567" mass="65579">MQSLKLSRLVIISNSEKSANQFEFSKTLNLIIANDNSVGKSTLLKLIFWTFGCEPEFDTTWKAKDCTSLVEFEISGKKYIIKRYKSQISLKEPDSTVENYEKITGDFSQKIAEIFDFKVLLPNQSTSQLETPPPAYYFLPFYIDQKRSWSKAWDNFENLGQYKNWKETIIKYHIALLTSEHFEIEIEKTDQKFNQNFINKEIDKIETAIDVVSEYIPQQLTTVTSVEGLNILTENIKLDLAKLQREQENLLTEISLNNSELSHLQHQKEITEKIIFELDSDYRFTIENIPDDEIECPLCGTIHDNSIVSRSSILVDKTQAEIQLKEILKYLENVLSKISKSNFKLEDNKRLIEEINSKYVVLNDDADPINFDQIIESIAGKNIKENVERSKIEKVNEVHEITKSIKKLVKEQKQLVTKETIQERNNTFISIFKAYLKELTYDSINLSEIDSPLDYNKVIKEGGAAEGTRGILAYYLSVYKMVEKYQNEILFPLVIDTPNQQEQSDLNYEKIVNLILKNFSNNQVLLSAMENANLAPLKSISNIIELTSDKLLDKSKYKLLSLEQILL</sequence>